<name>A0A084AM80_STACB</name>
<dbReference type="InterPro" id="IPR036291">
    <property type="entry name" value="NAD(P)-bd_dom_sf"/>
</dbReference>
<dbReference type="Proteomes" id="UP000028045">
    <property type="component" value="Unassembled WGS sequence"/>
</dbReference>
<keyword evidence="2" id="KW-0521">NADP</keyword>
<keyword evidence="3" id="KW-0560">Oxidoreductase</keyword>
<dbReference type="EMBL" id="KL648659">
    <property type="protein sequence ID" value="KEY66409.1"/>
    <property type="molecule type" value="Genomic_DNA"/>
</dbReference>
<reference evidence="5 6" key="1">
    <citation type="journal article" date="2014" name="BMC Genomics">
        <title>Comparative genome sequencing reveals chemotype-specific gene clusters in the toxigenic black mold Stachybotrys.</title>
        <authorList>
            <person name="Semeiks J."/>
            <person name="Borek D."/>
            <person name="Otwinowski Z."/>
            <person name="Grishin N.V."/>
        </authorList>
    </citation>
    <scope>NUCLEOTIDE SEQUENCE [LARGE SCALE GENOMIC DNA]</scope>
    <source>
        <strain evidence="6">CBS 109288 / IBT 7711</strain>
    </source>
</reference>
<protein>
    <recommendedName>
        <fullName evidence="4">Enoyl reductase (ER) domain-containing protein</fullName>
    </recommendedName>
</protein>
<feature type="domain" description="Enoyl reductase (ER)" evidence="4">
    <location>
        <begin position="16"/>
        <end position="283"/>
    </location>
</feature>
<dbReference type="Gene3D" id="3.90.180.10">
    <property type="entry name" value="Medium-chain alcohol dehydrogenases, catalytic domain"/>
    <property type="match status" value="1"/>
</dbReference>
<accession>A0A084AM80</accession>
<dbReference type="SMART" id="SM00829">
    <property type="entry name" value="PKS_ER"/>
    <property type="match status" value="1"/>
</dbReference>
<organism evidence="5 6">
    <name type="scientific">Stachybotrys chartarum (strain CBS 109288 / IBT 7711)</name>
    <name type="common">Toxic black mold</name>
    <name type="synonym">Stilbospora chartarum</name>
    <dbReference type="NCBI Taxonomy" id="1280523"/>
    <lineage>
        <taxon>Eukaryota</taxon>
        <taxon>Fungi</taxon>
        <taxon>Dikarya</taxon>
        <taxon>Ascomycota</taxon>
        <taxon>Pezizomycotina</taxon>
        <taxon>Sordariomycetes</taxon>
        <taxon>Hypocreomycetidae</taxon>
        <taxon>Hypocreales</taxon>
        <taxon>Stachybotryaceae</taxon>
        <taxon>Stachybotrys</taxon>
    </lineage>
</organism>
<dbReference type="HOGENOM" id="CLU_026673_16_1_1"/>
<dbReference type="Gene3D" id="3.40.50.720">
    <property type="entry name" value="NAD(P)-binding Rossmann-like Domain"/>
    <property type="match status" value="1"/>
</dbReference>
<proteinExistence type="inferred from homology"/>
<dbReference type="InterPro" id="IPR047122">
    <property type="entry name" value="Trans-enoyl_RdTase-like"/>
</dbReference>
<dbReference type="CDD" id="cd08249">
    <property type="entry name" value="enoyl_reductase_like"/>
    <property type="match status" value="1"/>
</dbReference>
<dbReference type="Pfam" id="PF00107">
    <property type="entry name" value="ADH_zinc_N"/>
    <property type="match status" value="1"/>
</dbReference>
<evidence type="ECO:0000256" key="3">
    <source>
        <dbReference type="ARBA" id="ARBA00023002"/>
    </source>
</evidence>
<dbReference type="InterPro" id="IPR013154">
    <property type="entry name" value="ADH-like_N"/>
</dbReference>
<gene>
    <name evidence="5" type="ORF">S7711_05842</name>
</gene>
<dbReference type="Pfam" id="PF08240">
    <property type="entry name" value="ADH_N"/>
    <property type="match status" value="1"/>
</dbReference>
<sequence length="362" mass="38221">MPSSKQTITMKALVGGDSGQYSFSDNVNVPAIRPGTMLCRVVAVALNPFDAKITQFSVAPGAIAGNDFSGDVIEIGRGVTRFAPGDRVLGMAFGLNPIDASTGAFASFALATEDLACRIPSSMSYEEASSMGLGIGTAGTSLFQRLQLPLPDPDRHATRLSDVPVLVSGGATATGALAIQLLRCAGLEPIATCSPSSNSYVRSLGAVACFDYHSPTCGADIRLYTKNRLAHVFDCVTDAVVMKMCYEAIGSAGGTYVALEPLSTTVQYSRRDVRASWLMALSLFGDVVRLPGAYGRPATAVDREFAALLFPLVESLLHNGCVKNHPVHVRKGDLGSLKRGIEELRVGLVRGEKLVYTLPAED</sequence>
<dbReference type="SUPFAM" id="SSF51735">
    <property type="entry name" value="NAD(P)-binding Rossmann-fold domains"/>
    <property type="match status" value="1"/>
</dbReference>
<comment type="similarity">
    <text evidence="1">Belongs to the zinc-containing alcohol dehydrogenase family.</text>
</comment>
<evidence type="ECO:0000256" key="1">
    <source>
        <dbReference type="ARBA" id="ARBA00008072"/>
    </source>
</evidence>
<evidence type="ECO:0000313" key="5">
    <source>
        <dbReference type="EMBL" id="KEY66409.1"/>
    </source>
</evidence>
<keyword evidence="6" id="KW-1185">Reference proteome</keyword>
<dbReference type="SUPFAM" id="SSF50129">
    <property type="entry name" value="GroES-like"/>
    <property type="match status" value="1"/>
</dbReference>
<dbReference type="GO" id="GO:0016651">
    <property type="term" value="F:oxidoreductase activity, acting on NAD(P)H"/>
    <property type="evidence" value="ECO:0007669"/>
    <property type="project" value="InterPro"/>
</dbReference>
<dbReference type="PANTHER" id="PTHR45348">
    <property type="entry name" value="HYPOTHETICAL OXIDOREDUCTASE (EUROFUNG)"/>
    <property type="match status" value="1"/>
</dbReference>
<dbReference type="InterPro" id="IPR011032">
    <property type="entry name" value="GroES-like_sf"/>
</dbReference>
<dbReference type="AlphaFoldDB" id="A0A084AM80"/>
<evidence type="ECO:0000259" key="4">
    <source>
        <dbReference type="SMART" id="SM00829"/>
    </source>
</evidence>
<dbReference type="PANTHER" id="PTHR45348:SF6">
    <property type="entry name" value="TRANS-ENOYL REDUCTASE APDC"/>
    <property type="match status" value="1"/>
</dbReference>
<dbReference type="OrthoDB" id="48317at2759"/>
<evidence type="ECO:0000256" key="2">
    <source>
        <dbReference type="ARBA" id="ARBA00022857"/>
    </source>
</evidence>
<evidence type="ECO:0000313" key="6">
    <source>
        <dbReference type="Proteomes" id="UP000028045"/>
    </source>
</evidence>
<dbReference type="InterPro" id="IPR020843">
    <property type="entry name" value="ER"/>
</dbReference>
<dbReference type="InterPro" id="IPR013149">
    <property type="entry name" value="ADH-like_C"/>
</dbReference>